<name>A0ABU6FND6_9PROT</name>
<gene>
    <name evidence="1" type="ORF">OW717_05810</name>
</gene>
<dbReference type="RefSeq" id="WP_325758035.1">
    <property type="nucleotide sequence ID" value="NZ_JAQGFN010000029.1"/>
</dbReference>
<feature type="non-terminal residue" evidence="1">
    <location>
        <position position="1"/>
    </location>
</feature>
<accession>A0ABU6FND6</accession>
<evidence type="ECO:0000313" key="2">
    <source>
        <dbReference type="Proteomes" id="UP001308776"/>
    </source>
</evidence>
<reference evidence="1 2" key="1">
    <citation type="submission" date="2022-11" db="EMBL/GenBank/DDBJ databases">
        <title>Comparative genomics analysis of Acidithiobacillus ferriphilus.</title>
        <authorList>
            <person name="Ma L."/>
        </authorList>
    </citation>
    <scope>NUCLEOTIDE SEQUENCE [LARGE SCALE GENOMIC DNA]</scope>
    <source>
        <strain evidence="1 2">DY15</strain>
    </source>
</reference>
<evidence type="ECO:0000313" key="1">
    <source>
        <dbReference type="EMBL" id="MEB8513555.1"/>
    </source>
</evidence>
<comment type="caution">
    <text evidence="1">The sequence shown here is derived from an EMBL/GenBank/DDBJ whole genome shotgun (WGS) entry which is preliminary data.</text>
</comment>
<dbReference type="EMBL" id="JAQGFR010000127">
    <property type="protein sequence ID" value="MEB8513555.1"/>
    <property type="molecule type" value="Genomic_DNA"/>
</dbReference>
<sequence length="117" mass="13168">TVLPGPSSNSYSGRIRSTAFYPLPTQSDEEPDNWGTLTPSILLQRLGAHIQGHGLIANQGGGGLYLLWRFSDYMQIRVFPGRETRATLFFDLNHPPHEDHYSAFQFLYHSDICEANS</sequence>
<dbReference type="Proteomes" id="UP001308776">
    <property type="component" value="Unassembled WGS sequence"/>
</dbReference>
<keyword evidence="2" id="KW-1185">Reference proteome</keyword>
<protein>
    <submittedName>
        <fullName evidence="1">Uncharacterized protein</fullName>
    </submittedName>
</protein>
<organism evidence="1 2">
    <name type="scientific">Acidithiobacillus ferriphilus</name>
    <dbReference type="NCBI Taxonomy" id="1689834"/>
    <lineage>
        <taxon>Bacteria</taxon>
        <taxon>Pseudomonadati</taxon>
        <taxon>Pseudomonadota</taxon>
        <taxon>Acidithiobacillia</taxon>
        <taxon>Acidithiobacillales</taxon>
        <taxon>Acidithiobacillaceae</taxon>
        <taxon>Acidithiobacillus</taxon>
    </lineage>
</organism>
<proteinExistence type="predicted"/>